<dbReference type="InterPro" id="IPR019545">
    <property type="entry name" value="DM13_domain"/>
</dbReference>
<dbReference type="EMBL" id="ABEU02000012">
    <property type="protein sequence ID" value="PNR43317.1"/>
    <property type="molecule type" value="Genomic_DNA"/>
</dbReference>
<dbReference type="OrthoDB" id="2448405at2759"/>
<dbReference type="SUPFAM" id="SSF49344">
    <property type="entry name" value="CBD9-like"/>
    <property type="match status" value="1"/>
</dbReference>
<dbReference type="Gramene" id="Pp3c12_1810V3.2">
    <property type="protein sequence ID" value="Pp3c12_1810V3.2"/>
    <property type="gene ID" value="Pp3c12_1810"/>
</dbReference>
<dbReference type="GO" id="GO:0016020">
    <property type="term" value="C:membrane"/>
    <property type="evidence" value="ECO:0007669"/>
    <property type="project" value="UniProtKB-SubCell"/>
</dbReference>
<feature type="domain" description="DOMON" evidence="10">
    <location>
        <begin position="203"/>
        <end position="345"/>
    </location>
</feature>
<accession>A0A2K1JP37</accession>
<dbReference type="Pfam" id="PF10517">
    <property type="entry name" value="DM13"/>
    <property type="match status" value="1"/>
</dbReference>
<dbReference type="InterPro" id="IPR045879">
    <property type="entry name" value="B561A"/>
</dbReference>
<dbReference type="RefSeq" id="XP_024390030.1">
    <property type="nucleotide sequence ID" value="XM_024534262.2"/>
</dbReference>
<feature type="domain" description="Cytochrome b561" evidence="11">
    <location>
        <begin position="661"/>
        <end position="855"/>
    </location>
</feature>
<feature type="signal peptide" evidence="9">
    <location>
        <begin position="1"/>
        <end position="26"/>
    </location>
</feature>
<evidence type="ECO:0000259" key="12">
    <source>
        <dbReference type="PROSITE" id="PS51549"/>
    </source>
</evidence>
<keyword evidence="4" id="KW-0249">Electron transport</keyword>
<evidence type="ECO:0000313" key="13">
    <source>
        <dbReference type="EMBL" id="PNR43317.1"/>
    </source>
</evidence>
<keyword evidence="2" id="KW-0813">Transport</keyword>
<feature type="compositionally biased region" description="Low complexity" evidence="7">
    <location>
        <begin position="175"/>
        <end position="185"/>
    </location>
</feature>
<evidence type="ECO:0000259" key="11">
    <source>
        <dbReference type="PROSITE" id="PS50939"/>
    </source>
</evidence>
<dbReference type="Gramene" id="Pp3c12_1810V3.1">
    <property type="protein sequence ID" value="Pp3c12_1810V3.1"/>
    <property type="gene ID" value="Pp3c12_1810"/>
</dbReference>
<feature type="transmembrane region" description="Helical" evidence="8">
    <location>
        <begin position="763"/>
        <end position="782"/>
    </location>
</feature>
<evidence type="ECO:0008006" key="16">
    <source>
        <dbReference type="Google" id="ProtNLM"/>
    </source>
</evidence>
<evidence type="ECO:0000256" key="9">
    <source>
        <dbReference type="SAM" id="SignalP"/>
    </source>
</evidence>
<organism evidence="13">
    <name type="scientific">Physcomitrium patens</name>
    <name type="common">Spreading-leaved earth moss</name>
    <name type="synonym">Physcomitrella patens</name>
    <dbReference type="NCBI Taxonomy" id="3218"/>
    <lineage>
        <taxon>Eukaryota</taxon>
        <taxon>Viridiplantae</taxon>
        <taxon>Streptophyta</taxon>
        <taxon>Embryophyta</taxon>
        <taxon>Bryophyta</taxon>
        <taxon>Bryophytina</taxon>
        <taxon>Bryopsida</taxon>
        <taxon>Funariidae</taxon>
        <taxon>Funariales</taxon>
        <taxon>Funariaceae</taxon>
        <taxon>Physcomitrium</taxon>
    </lineage>
</organism>
<feature type="region of interest" description="Disordered" evidence="7">
    <location>
        <begin position="890"/>
        <end position="911"/>
    </location>
</feature>
<reference evidence="13 15" key="2">
    <citation type="journal article" date="2018" name="Plant J.">
        <title>The Physcomitrella patens chromosome-scale assembly reveals moss genome structure and evolution.</title>
        <authorList>
            <person name="Lang D."/>
            <person name="Ullrich K.K."/>
            <person name="Murat F."/>
            <person name="Fuchs J."/>
            <person name="Jenkins J."/>
            <person name="Haas F.B."/>
            <person name="Piednoel M."/>
            <person name="Gundlach H."/>
            <person name="Van Bel M."/>
            <person name="Meyberg R."/>
            <person name="Vives C."/>
            <person name="Morata J."/>
            <person name="Symeonidi A."/>
            <person name="Hiss M."/>
            <person name="Muchero W."/>
            <person name="Kamisugi Y."/>
            <person name="Saleh O."/>
            <person name="Blanc G."/>
            <person name="Decker E.L."/>
            <person name="van Gessel N."/>
            <person name="Grimwood J."/>
            <person name="Hayes R.D."/>
            <person name="Graham S.W."/>
            <person name="Gunter L.E."/>
            <person name="McDaniel S.F."/>
            <person name="Hoernstein S.N.W."/>
            <person name="Larsson A."/>
            <person name="Li F.W."/>
            <person name="Perroud P.F."/>
            <person name="Phillips J."/>
            <person name="Ranjan P."/>
            <person name="Rokshar D.S."/>
            <person name="Rothfels C.J."/>
            <person name="Schneider L."/>
            <person name="Shu S."/>
            <person name="Stevenson D.W."/>
            <person name="Thummler F."/>
            <person name="Tillich M."/>
            <person name="Villarreal Aguilar J.C."/>
            <person name="Widiez T."/>
            <person name="Wong G.K."/>
            <person name="Wymore A."/>
            <person name="Zhang Y."/>
            <person name="Zimmer A.D."/>
            <person name="Quatrano R.S."/>
            <person name="Mayer K.F.X."/>
            <person name="Goodstein D."/>
            <person name="Casacuberta J.M."/>
            <person name="Vandepoele K."/>
            <person name="Reski R."/>
            <person name="Cuming A.C."/>
            <person name="Tuskan G.A."/>
            <person name="Maumus F."/>
            <person name="Salse J."/>
            <person name="Schmutz J."/>
            <person name="Rensing S.A."/>
        </authorList>
    </citation>
    <scope>NUCLEOTIDE SEQUENCE [LARGE SCALE GENOMIC DNA]</scope>
    <source>
        <strain evidence="14 15">cv. Gransden 2004</strain>
    </source>
</reference>
<dbReference type="PANTHER" id="PTHR47281:SF1">
    <property type="entry name" value="OS09G0557700 PROTEIN"/>
    <property type="match status" value="1"/>
</dbReference>
<dbReference type="SMART" id="SM00665">
    <property type="entry name" value="B561"/>
    <property type="match status" value="1"/>
</dbReference>
<dbReference type="STRING" id="3218.A0A2K1JP37"/>
<protein>
    <recommendedName>
        <fullName evidence="16">DOMON domain-containing protein</fullName>
    </recommendedName>
</protein>
<dbReference type="InterPro" id="IPR006593">
    <property type="entry name" value="Cyt_b561/ferric_Rdtase_TM"/>
</dbReference>
<feature type="domain" description="DM13" evidence="12">
    <location>
        <begin position="35"/>
        <end position="139"/>
    </location>
</feature>
<feature type="region of interest" description="Disordered" evidence="7">
    <location>
        <begin position="147"/>
        <end position="187"/>
    </location>
</feature>
<dbReference type="CDD" id="cd09631">
    <property type="entry name" value="DOMON_DOH"/>
    <property type="match status" value="2"/>
</dbReference>
<reference evidence="13 15" key="1">
    <citation type="journal article" date="2008" name="Science">
        <title>The Physcomitrella genome reveals evolutionary insights into the conquest of land by plants.</title>
        <authorList>
            <person name="Rensing S."/>
            <person name="Lang D."/>
            <person name="Zimmer A."/>
            <person name="Terry A."/>
            <person name="Salamov A."/>
            <person name="Shapiro H."/>
            <person name="Nishiyama T."/>
            <person name="Perroud P.-F."/>
            <person name="Lindquist E."/>
            <person name="Kamisugi Y."/>
            <person name="Tanahashi T."/>
            <person name="Sakakibara K."/>
            <person name="Fujita T."/>
            <person name="Oishi K."/>
            <person name="Shin-I T."/>
            <person name="Kuroki Y."/>
            <person name="Toyoda A."/>
            <person name="Suzuki Y."/>
            <person name="Hashimoto A."/>
            <person name="Yamaguchi K."/>
            <person name="Sugano A."/>
            <person name="Kohara Y."/>
            <person name="Fujiyama A."/>
            <person name="Anterola A."/>
            <person name="Aoki S."/>
            <person name="Ashton N."/>
            <person name="Barbazuk W.B."/>
            <person name="Barker E."/>
            <person name="Bennetzen J."/>
            <person name="Bezanilla M."/>
            <person name="Blankenship R."/>
            <person name="Cho S.H."/>
            <person name="Dutcher S."/>
            <person name="Estelle M."/>
            <person name="Fawcett J.A."/>
            <person name="Gundlach H."/>
            <person name="Hanada K."/>
            <person name="Heyl A."/>
            <person name="Hicks K.A."/>
            <person name="Hugh J."/>
            <person name="Lohr M."/>
            <person name="Mayer K."/>
            <person name="Melkozernov A."/>
            <person name="Murata T."/>
            <person name="Nelson D."/>
            <person name="Pils B."/>
            <person name="Prigge M."/>
            <person name="Reiss B."/>
            <person name="Renner T."/>
            <person name="Rombauts S."/>
            <person name="Rushton P."/>
            <person name="Sanderfoot A."/>
            <person name="Schween G."/>
            <person name="Shiu S.-H."/>
            <person name="Stueber K."/>
            <person name="Theodoulou F.L."/>
            <person name="Tu H."/>
            <person name="Van de Peer Y."/>
            <person name="Verrier P.J."/>
            <person name="Waters E."/>
            <person name="Wood A."/>
            <person name="Yang L."/>
            <person name="Cove D."/>
            <person name="Cuming A."/>
            <person name="Hasebe M."/>
            <person name="Lucas S."/>
            <person name="Mishler D.B."/>
            <person name="Reski R."/>
            <person name="Grigoriev I."/>
            <person name="Quatrano R.S."/>
            <person name="Boore J.L."/>
        </authorList>
    </citation>
    <scope>NUCLEOTIDE SEQUENCE [LARGE SCALE GENOMIC DNA]</scope>
    <source>
        <strain evidence="14 15">cv. Gransden 2004</strain>
    </source>
</reference>
<dbReference type="InterPro" id="IPR057443">
    <property type="entry name" value="At5g54830-like"/>
</dbReference>
<dbReference type="OMA" id="LTYVRCR"/>
<dbReference type="SMART" id="SM00664">
    <property type="entry name" value="DoH"/>
    <property type="match status" value="2"/>
</dbReference>
<evidence type="ECO:0000256" key="4">
    <source>
        <dbReference type="ARBA" id="ARBA00022982"/>
    </source>
</evidence>
<dbReference type="PaxDb" id="3218-PP1S128_51V6.1"/>
<evidence type="ECO:0000256" key="5">
    <source>
        <dbReference type="ARBA" id="ARBA00022989"/>
    </source>
</evidence>
<gene>
    <name evidence="14" type="primary">LOC112289222</name>
    <name evidence="13" type="ORF">PHYPA_015697</name>
</gene>
<dbReference type="EnsemblPlants" id="Pp3c12_1810V3.1">
    <property type="protein sequence ID" value="Pp3c12_1810V3.1"/>
    <property type="gene ID" value="Pp3c12_1810"/>
</dbReference>
<dbReference type="InterPro" id="IPR045266">
    <property type="entry name" value="DOH_DOMON"/>
</dbReference>
<dbReference type="Pfam" id="PF03351">
    <property type="entry name" value="DOMON"/>
    <property type="match status" value="2"/>
</dbReference>
<comment type="subcellular location">
    <subcellularLocation>
        <location evidence="1">Membrane</location>
    </subcellularLocation>
</comment>
<dbReference type="Pfam" id="PF03188">
    <property type="entry name" value="Cytochrom_B561"/>
    <property type="match status" value="1"/>
</dbReference>
<dbReference type="EnsemblPlants" id="Pp3c12_1810V3.2">
    <property type="protein sequence ID" value="Pp3c12_1810V3.2"/>
    <property type="gene ID" value="Pp3c12_1810"/>
</dbReference>
<sequence>MRISDCRISFRIVLVTIFLWIGTASAQCSSSSPRVGFQADFVMVQHQLRGSFRIVNDCSFVVSRFDMLPGIDVKWWSAVNDDVYSFLSGKTISDAKLAGLYSNATMEVTLLKGLAWEDIKVLSVWDSATASNFGHIILQLNQSAPPPTSGGPVVEAPNFPPTLGPSPLLAPPPLDDGSSSPPTSSMMGNWEPTMFENCVALSPSFRVRWTLGVVPGTVDIGLESALTKTQYMAFGWAKPGITEQYMIGADVVVAGIDDKGFPLSEDYFMSSYSECNWDKSKPAGVCPDSFFAGTTSGLNNSEMLHGQQIDGITLVRYRRPLASLDINYDVSLNASQEMVAVWAMGSLAPDSMRVHFTPQNHGLPQGVKYGYLNLTLGSSLDQCFGPLPASNASQGNIVVADRGTSLVVTSDVAYEYPNPPNPRKVLYINSKEAPILRVERGVPVTFLVQAGHDVSFYVTSNPIGGSGRSSSKIYAGGPDAHGVPTIPYTLKWLPDRRTPDKVYYQSYFQKKMGWMVQVVDGGLSDMYNTSHLLADGQVTLFWTLTSTDVYFAVRGERKSGYLAVAFGSGMLNSFAYVAWIDDKGNGHIGTYWITDKDASGIHPTAEELFNKKCERVDGVITFEFSRPLKPDCQSGQECKNVIDATSALKMVWAMGDEWSVNLTNGNIHTIVSTTPTLIYLAAGAAKVEELQPVLEVHGFMMFFAWGLFFPGGAMAARYFKHINQDGWLRIHVYAQTSGVFVTFLGLLFAVAEVKRLEFDNVHTKLGFVCLLSVCLQAATGFLRPPKDRGLLRTVWEYFHLFTGRTLLLLGFVTLFTGVTQLGSRDEFEHVRTLEWSIVAWVLALAFTCGYIEMHDFWIRGQKSYTSSGSFRQGYTLGDDEDDSTELITPIQKESDQGPQNQLEMRGTMVPP</sequence>
<evidence type="ECO:0000256" key="1">
    <source>
        <dbReference type="ARBA" id="ARBA00004370"/>
    </source>
</evidence>
<evidence type="ECO:0000256" key="6">
    <source>
        <dbReference type="ARBA" id="ARBA00023136"/>
    </source>
</evidence>
<feature type="transmembrane region" description="Helical" evidence="8">
    <location>
        <begin position="835"/>
        <end position="853"/>
    </location>
</feature>
<feature type="transmembrane region" description="Helical" evidence="8">
    <location>
        <begin position="731"/>
        <end position="751"/>
    </location>
</feature>
<evidence type="ECO:0000256" key="8">
    <source>
        <dbReference type="SAM" id="Phobius"/>
    </source>
</evidence>
<dbReference type="Pfam" id="PF25489">
    <property type="entry name" value="At5g54830"/>
    <property type="match status" value="1"/>
</dbReference>
<keyword evidence="3 8" id="KW-0812">Transmembrane</keyword>
<dbReference type="GeneID" id="112289222"/>
<feature type="domain" description="DOMON" evidence="10">
    <location>
        <begin position="536"/>
        <end position="655"/>
    </location>
</feature>
<evidence type="ECO:0000256" key="3">
    <source>
        <dbReference type="ARBA" id="ARBA00022692"/>
    </source>
</evidence>
<evidence type="ECO:0000313" key="14">
    <source>
        <dbReference type="EnsemblPlants" id="Pp3c12_1810V3.1"/>
    </source>
</evidence>
<dbReference type="PROSITE" id="PS51549">
    <property type="entry name" value="DM13"/>
    <property type="match status" value="1"/>
</dbReference>
<reference evidence="14" key="3">
    <citation type="submission" date="2020-12" db="UniProtKB">
        <authorList>
            <consortium name="EnsemblPlants"/>
        </authorList>
    </citation>
    <scope>IDENTIFICATION</scope>
</reference>
<keyword evidence="9" id="KW-0732">Signal</keyword>
<dbReference type="KEGG" id="ppp:112289222"/>
<dbReference type="Proteomes" id="UP000006727">
    <property type="component" value="Chromosome 12"/>
</dbReference>
<feature type="chain" id="PRO_5043158143" description="DOMON domain-containing protein" evidence="9">
    <location>
        <begin position="27"/>
        <end position="911"/>
    </location>
</feature>
<feature type="transmembrane region" description="Helical" evidence="8">
    <location>
        <begin position="699"/>
        <end position="719"/>
    </location>
</feature>
<dbReference type="CDD" id="cd08760">
    <property type="entry name" value="Cyt_b561_FRRS1_like"/>
    <property type="match status" value="1"/>
</dbReference>
<dbReference type="Gene3D" id="1.20.120.1770">
    <property type="match status" value="1"/>
</dbReference>
<keyword evidence="5 8" id="KW-1133">Transmembrane helix</keyword>
<dbReference type="InterPro" id="IPR005018">
    <property type="entry name" value="DOMON_domain"/>
</dbReference>
<keyword evidence="15" id="KW-1185">Reference proteome</keyword>
<dbReference type="PANTHER" id="PTHR47281">
    <property type="entry name" value="OS09G0557700 PROTEIN"/>
    <property type="match status" value="1"/>
</dbReference>
<name>A0A2K1JP37_PHYPA</name>
<feature type="transmembrane region" description="Helical" evidence="8">
    <location>
        <begin position="794"/>
        <end position="815"/>
    </location>
</feature>
<proteinExistence type="predicted"/>
<evidence type="ECO:0000256" key="2">
    <source>
        <dbReference type="ARBA" id="ARBA00022448"/>
    </source>
</evidence>
<dbReference type="FunCoup" id="A0A2K1JP37">
    <property type="interactions" value="820"/>
</dbReference>
<dbReference type="PROSITE" id="PS50939">
    <property type="entry name" value="CYTOCHROME_B561"/>
    <property type="match status" value="1"/>
</dbReference>
<dbReference type="PROSITE" id="PS50836">
    <property type="entry name" value="DOMON"/>
    <property type="match status" value="2"/>
</dbReference>
<dbReference type="SMART" id="SM00686">
    <property type="entry name" value="DM13"/>
    <property type="match status" value="1"/>
</dbReference>
<evidence type="ECO:0000259" key="10">
    <source>
        <dbReference type="PROSITE" id="PS50836"/>
    </source>
</evidence>
<evidence type="ECO:0000313" key="15">
    <source>
        <dbReference type="Proteomes" id="UP000006727"/>
    </source>
</evidence>
<keyword evidence="6 8" id="KW-0472">Membrane</keyword>
<evidence type="ECO:0000256" key="7">
    <source>
        <dbReference type="SAM" id="MobiDB-lite"/>
    </source>
</evidence>
<dbReference type="AlphaFoldDB" id="A0A2K1JP37"/>
<feature type="compositionally biased region" description="Pro residues" evidence="7">
    <location>
        <begin position="158"/>
        <end position="174"/>
    </location>
</feature>